<keyword evidence="3" id="KW-1185">Reference proteome</keyword>
<evidence type="ECO:0000256" key="1">
    <source>
        <dbReference type="SAM" id="MobiDB-lite"/>
    </source>
</evidence>
<sequence>MSEKNQEQKIPVKPGSGSDQKRSDGGLGVDNVRNQKEIGNGKISIPHTPSDRKSR</sequence>
<proteinExistence type="predicted"/>
<protein>
    <submittedName>
        <fullName evidence="2">Uncharacterized protein</fullName>
    </submittedName>
</protein>
<dbReference type="Proteomes" id="UP000527352">
    <property type="component" value="Unassembled WGS sequence"/>
</dbReference>
<comment type="caution">
    <text evidence="2">The sequence shown here is derived from an EMBL/GenBank/DDBJ whole genome shotgun (WGS) entry which is preliminary data.</text>
</comment>
<dbReference type="RefSeq" id="WP_168825172.1">
    <property type="nucleotide sequence ID" value="NZ_JABAEB010000006.1"/>
</dbReference>
<gene>
    <name evidence="2" type="ORF">HGO26_11015</name>
</gene>
<evidence type="ECO:0000313" key="3">
    <source>
        <dbReference type="Proteomes" id="UP000527352"/>
    </source>
</evidence>
<organism evidence="2 3">
    <name type="scientific">Shewanella oncorhynchi</name>
    <dbReference type="NCBI Taxonomy" id="2726434"/>
    <lineage>
        <taxon>Bacteria</taxon>
        <taxon>Pseudomonadati</taxon>
        <taxon>Pseudomonadota</taxon>
        <taxon>Gammaproteobacteria</taxon>
        <taxon>Alteromonadales</taxon>
        <taxon>Shewanellaceae</taxon>
        <taxon>Shewanella</taxon>
    </lineage>
</organism>
<reference evidence="2 3" key="1">
    <citation type="submission" date="2020-04" db="EMBL/GenBank/DDBJ databases">
        <title>The first description of lens atrophy caused by putative novel Shewanella sp. that is a new emerging pathogen for cultured rainbow trout?</title>
        <authorList>
            <person name="Saticioglu I.B."/>
            <person name="Duman M."/>
            <person name="Altun S."/>
        </authorList>
    </citation>
    <scope>NUCLEOTIDE SEQUENCE [LARGE SCALE GENOMIC DNA]</scope>
    <source>
        <strain evidence="2 3">S-1</strain>
    </source>
</reference>
<accession>A0ABX1KQM1</accession>
<name>A0ABX1KQM1_9GAMM</name>
<dbReference type="EMBL" id="JABAEB010000006">
    <property type="protein sequence ID" value="NLQ23402.1"/>
    <property type="molecule type" value="Genomic_DNA"/>
</dbReference>
<evidence type="ECO:0000313" key="2">
    <source>
        <dbReference type="EMBL" id="NLQ23402.1"/>
    </source>
</evidence>
<feature type="region of interest" description="Disordered" evidence="1">
    <location>
        <begin position="1"/>
        <end position="55"/>
    </location>
</feature>